<reference evidence="1" key="1">
    <citation type="submission" date="2021-01" db="EMBL/GenBank/DDBJ databases">
        <authorList>
            <person name="Corre E."/>
            <person name="Pelletier E."/>
            <person name="Niang G."/>
            <person name="Scheremetjew M."/>
            <person name="Finn R."/>
            <person name="Kale V."/>
            <person name="Holt S."/>
            <person name="Cochrane G."/>
            <person name="Meng A."/>
            <person name="Brown T."/>
            <person name="Cohen L."/>
        </authorList>
    </citation>
    <scope>NUCLEOTIDE SEQUENCE</scope>
    <source>
        <strain evidence="1">RCC1130</strain>
    </source>
</reference>
<dbReference type="AlphaFoldDB" id="A0A7S0NR61"/>
<accession>A0A7S0NR61</accession>
<proteinExistence type="predicted"/>
<name>A0A7S0NR61_9EUKA</name>
<gene>
    <name evidence="1" type="ORF">CLEP1334_LOCUS3479</name>
</gene>
<organism evidence="1">
    <name type="scientific">Calcidiscus leptoporus</name>
    <dbReference type="NCBI Taxonomy" id="127549"/>
    <lineage>
        <taxon>Eukaryota</taxon>
        <taxon>Haptista</taxon>
        <taxon>Haptophyta</taxon>
        <taxon>Prymnesiophyceae</taxon>
        <taxon>Coccolithales</taxon>
        <taxon>Calcidiscaceae</taxon>
        <taxon>Calcidiscus</taxon>
    </lineage>
</organism>
<evidence type="ECO:0000313" key="1">
    <source>
        <dbReference type="EMBL" id="CAD8528252.1"/>
    </source>
</evidence>
<sequence>MCAQSCTLKGCRYNEHPVYSALPCPSPPSSPPPAVLLIPEAGSQVIDGKTGELVKCLRRGEDEDTSEVWFKGNTTTIAAQCCRPSKSDPQQACVRWIGSQPAGCIAGSPPTAMTYSAAAELCAQTRHPEELDVPLQLCTMSCAFKGCKYNDYPVYSLLPCE</sequence>
<dbReference type="EMBL" id="HBER01007052">
    <property type="protein sequence ID" value="CAD8528252.1"/>
    <property type="molecule type" value="Transcribed_RNA"/>
</dbReference>
<protein>
    <submittedName>
        <fullName evidence="1">Uncharacterized protein</fullName>
    </submittedName>
</protein>